<dbReference type="GO" id="GO:0008239">
    <property type="term" value="F:dipeptidyl-peptidase activity"/>
    <property type="evidence" value="ECO:0007669"/>
    <property type="project" value="InterPro"/>
</dbReference>
<sequence>MERTGKLLLITSLFLCFFGLKGWTRDRATNQPDSLELRLMEIYTKREVMIPMRDGVQLYTAIYEPKDNSRKHPTLMMRTPYSCSPYGERFDNYLKTALKKYVDKNYIIVFQDVRGRHKSEGDFVQLRPLNKNRKGKKDKKNIDEATDTYDTIEWLIHHTHSNERVGTWGISYEGFYATMTASCNHPALKAVSPQAPVTDWFRGDDRHHNGAFTLLQTTNFLPRLEGRNMGKGVMHQIVKNDVYTDFLSIGTFKDIDNLVRDTTETMWNNIKNHPNFDEFWKERDARTSCYNLKPAILVVGGLYDSEDCYGAWNLYKAIKEQSPETDLYLTFGPWWHGAWTRHSFQSIGNVYFGKSTSAYYMDEIQYPFFRYFLEGEGEKPKNRVNIFYSGENEWKTYEEWPAKEMVPTPYYIHADGSVSTQAPKEEKSYTEYVSDMSRPVPYTANPTTYRTLEYMIDDQRFATSRPDVITFMTEPLKDTLTLAGPIEVELMTAISSTDADFMVKVIDVYPERFEYPQEIRKQLKSNYPMSGFQQMVRGELFRGRFREGFDSPKPFKPEEITPVNYTLYDVAHSFLPGHRLMIQIQSSWFPIIDRNPQKFIDTYHCGVEDFVMKQDIKIFHQQNAATRLLLPIVKKK</sequence>
<dbReference type="STRING" id="1121098.HMPREF1534_00009"/>
<organism evidence="3 4">
    <name type="scientific">Phocaeicola massiliensis B84634 = Timone 84634 = DSM 17679 = JCM 13223</name>
    <dbReference type="NCBI Taxonomy" id="1121098"/>
    <lineage>
        <taxon>Bacteria</taxon>
        <taxon>Pseudomonadati</taxon>
        <taxon>Bacteroidota</taxon>
        <taxon>Bacteroidia</taxon>
        <taxon>Bacteroidales</taxon>
        <taxon>Bacteroidaceae</taxon>
        <taxon>Phocaeicola</taxon>
    </lineage>
</organism>
<dbReference type="InterPro" id="IPR029058">
    <property type="entry name" value="AB_hydrolase_fold"/>
</dbReference>
<dbReference type="Pfam" id="PF02129">
    <property type="entry name" value="Peptidase_S15"/>
    <property type="match status" value="1"/>
</dbReference>
<gene>
    <name evidence="3" type="ORF">HMPREF1534_00009</name>
</gene>
<dbReference type="RefSeq" id="WP_005935390.1">
    <property type="nucleotide sequence ID" value="NZ_KB890329.1"/>
</dbReference>
<evidence type="ECO:0000256" key="1">
    <source>
        <dbReference type="ARBA" id="ARBA00022801"/>
    </source>
</evidence>
<dbReference type="SMART" id="SM00939">
    <property type="entry name" value="PepX_C"/>
    <property type="match status" value="1"/>
</dbReference>
<dbReference type="SUPFAM" id="SSF49785">
    <property type="entry name" value="Galactose-binding domain-like"/>
    <property type="match status" value="1"/>
</dbReference>
<dbReference type="HOGENOM" id="CLU_015590_5_0_10"/>
<protein>
    <submittedName>
        <fullName evidence="3">Hydrolase CocE/NonD family protein</fullName>
    </submittedName>
</protein>
<dbReference type="OrthoDB" id="319764at2"/>
<feature type="domain" description="Xaa-Pro dipeptidyl-peptidase C-terminal" evidence="2">
    <location>
        <begin position="366"/>
        <end position="629"/>
    </location>
</feature>
<proteinExistence type="predicted"/>
<comment type="caution">
    <text evidence="3">The sequence shown here is derived from an EMBL/GenBank/DDBJ whole genome shotgun (WGS) entry which is preliminary data.</text>
</comment>
<dbReference type="SUPFAM" id="SSF53474">
    <property type="entry name" value="alpha/beta-Hydrolases"/>
    <property type="match status" value="1"/>
</dbReference>
<keyword evidence="4" id="KW-1185">Reference proteome</keyword>
<dbReference type="InterPro" id="IPR005674">
    <property type="entry name" value="CocE/Ser_esterase"/>
</dbReference>
<dbReference type="Gene3D" id="2.60.120.260">
    <property type="entry name" value="Galactose-binding domain-like"/>
    <property type="match status" value="1"/>
</dbReference>
<dbReference type="Pfam" id="PF08530">
    <property type="entry name" value="PepX_C"/>
    <property type="match status" value="1"/>
</dbReference>
<dbReference type="PATRIC" id="fig|1121098.3.peg.9"/>
<evidence type="ECO:0000313" key="3">
    <source>
        <dbReference type="EMBL" id="EOA58723.1"/>
    </source>
</evidence>
<dbReference type="EMBL" id="AQHY01000001">
    <property type="protein sequence ID" value="EOA58723.1"/>
    <property type="molecule type" value="Genomic_DNA"/>
</dbReference>
<accession>U6RTY8</accession>
<dbReference type="InterPro" id="IPR000383">
    <property type="entry name" value="Xaa-Pro-like_dom"/>
</dbReference>
<dbReference type="NCBIfam" id="TIGR00976">
    <property type="entry name" value="CocE_NonD"/>
    <property type="match status" value="1"/>
</dbReference>
<dbReference type="Gene3D" id="3.40.50.1820">
    <property type="entry name" value="alpha/beta hydrolase"/>
    <property type="match status" value="1"/>
</dbReference>
<dbReference type="Proteomes" id="UP000017831">
    <property type="component" value="Unassembled WGS sequence"/>
</dbReference>
<evidence type="ECO:0000259" key="2">
    <source>
        <dbReference type="SMART" id="SM00939"/>
    </source>
</evidence>
<dbReference type="AlphaFoldDB" id="U6RTY8"/>
<evidence type="ECO:0000313" key="4">
    <source>
        <dbReference type="Proteomes" id="UP000017831"/>
    </source>
</evidence>
<dbReference type="InterPro" id="IPR008979">
    <property type="entry name" value="Galactose-bd-like_sf"/>
</dbReference>
<keyword evidence="1 3" id="KW-0378">Hydrolase</keyword>
<dbReference type="eggNOG" id="COG2936">
    <property type="taxonomic scope" value="Bacteria"/>
</dbReference>
<dbReference type="Gene3D" id="1.10.3020.10">
    <property type="entry name" value="alpha-amino acid ester hydrolase ( Helical cap domain)"/>
    <property type="match status" value="1"/>
</dbReference>
<dbReference type="InterPro" id="IPR013736">
    <property type="entry name" value="Xaa-Pro_dipept_C"/>
</dbReference>
<reference evidence="3 4" key="1">
    <citation type="submission" date="2013-04" db="EMBL/GenBank/DDBJ databases">
        <title>The Genome Sequence of Bacteroides massiliensis DSM 17679.</title>
        <authorList>
            <consortium name="The Broad Institute Genomics Platform"/>
            <person name="Earl A."/>
            <person name="Ward D."/>
            <person name="Feldgarden M."/>
            <person name="Gevers D."/>
            <person name="Martens E."/>
            <person name="Fenner L."/>
            <person name="Roux V."/>
            <person name="Mallet M.N."/>
            <person name="Raoult D."/>
            <person name="Walker B."/>
            <person name="Young S."/>
            <person name="Zeng Q."/>
            <person name="Gargeya S."/>
            <person name="Fitzgerald M."/>
            <person name="Haas B."/>
            <person name="Abouelleil A."/>
            <person name="Allen A.W."/>
            <person name="Alvarado L."/>
            <person name="Arachchi H.M."/>
            <person name="Berlin A.M."/>
            <person name="Chapman S.B."/>
            <person name="Gainer-Dewar J."/>
            <person name="Goldberg J."/>
            <person name="Griggs A."/>
            <person name="Gujja S."/>
            <person name="Hansen M."/>
            <person name="Howarth C."/>
            <person name="Imamovic A."/>
            <person name="Ireland A."/>
            <person name="Larimer J."/>
            <person name="McCowan C."/>
            <person name="Murphy C."/>
            <person name="Pearson M."/>
            <person name="Poon T.W."/>
            <person name="Priest M."/>
            <person name="Roberts A."/>
            <person name="Saif S."/>
            <person name="Shea T."/>
            <person name="Sisk P."/>
            <person name="Sykes S."/>
            <person name="Wortman J."/>
            <person name="Nusbaum C."/>
            <person name="Birren B."/>
        </authorList>
    </citation>
    <scope>NUCLEOTIDE SEQUENCE [LARGE SCALE GENOMIC DNA]</scope>
    <source>
        <strain evidence="4">B84634 / Timone 84634 / DSM 17679 / JCM 13223</strain>
    </source>
</reference>
<dbReference type="GeneID" id="60063901"/>
<name>U6RTY8_9BACT</name>